<keyword evidence="1" id="KW-0732">Signal</keyword>
<feature type="chain" id="PRO_5002392280" evidence="1">
    <location>
        <begin position="19"/>
        <end position="376"/>
    </location>
</feature>
<gene>
    <name evidence="2" type="ORF">HMPREF1056_01935</name>
</gene>
<feature type="signal peptide" evidence="1">
    <location>
        <begin position="1"/>
        <end position="18"/>
    </location>
</feature>
<comment type="caution">
    <text evidence="2">The sequence shown here is derived from an EMBL/GenBank/DDBJ whole genome shotgun (WGS) entry which is preliminary data.</text>
</comment>
<evidence type="ECO:0000313" key="3">
    <source>
        <dbReference type="Proteomes" id="UP000003879"/>
    </source>
</evidence>
<evidence type="ECO:0000256" key="1">
    <source>
        <dbReference type="SAM" id="SignalP"/>
    </source>
</evidence>
<dbReference type="Proteomes" id="UP000003879">
    <property type="component" value="Unassembled WGS sequence"/>
</dbReference>
<protein>
    <submittedName>
        <fullName evidence="2">Uncharacterized protein</fullName>
    </submittedName>
</protein>
<reference evidence="2 3" key="1">
    <citation type="submission" date="2012-02" db="EMBL/GenBank/DDBJ databases">
        <title>The Genome Sequence of Bacteroides fragilis CL07T12C05.</title>
        <authorList>
            <consortium name="The Broad Institute Genome Sequencing Platform"/>
            <person name="Earl A."/>
            <person name="Ward D."/>
            <person name="Feldgarden M."/>
            <person name="Gevers D."/>
            <person name="Zitomersky N.L."/>
            <person name="Coyne M.J."/>
            <person name="Comstock L.E."/>
            <person name="Young S.K."/>
            <person name="Zeng Q."/>
            <person name="Gargeya S."/>
            <person name="Fitzgerald M."/>
            <person name="Haas B."/>
            <person name="Abouelleil A."/>
            <person name="Alvarado L."/>
            <person name="Arachchi H.M."/>
            <person name="Berlin A."/>
            <person name="Chapman S.B."/>
            <person name="Gearin G."/>
            <person name="Goldberg J."/>
            <person name="Griggs A."/>
            <person name="Gujja S."/>
            <person name="Hansen M."/>
            <person name="Heiman D."/>
            <person name="Howarth C."/>
            <person name="Larimer J."/>
            <person name="Lui A."/>
            <person name="MacDonald P.J.P."/>
            <person name="McCowen C."/>
            <person name="Montmayeur A."/>
            <person name="Murphy C."/>
            <person name="Neiman D."/>
            <person name="Pearson M."/>
            <person name="Priest M."/>
            <person name="Roberts A."/>
            <person name="Saif S."/>
            <person name="Shea T."/>
            <person name="Sisk P."/>
            <person name="Stolte C."/>
            <person name="Sykes S."/>
            <person name="Wortman J."/>
            <person name="Nusbaum C."/>
            <person name="Birren B."/>
        </authorList>
    </citation>
    <scope>NUCLEOTIDE SEQUENCE [LARGE SCALE GENOMIC DNA]</scope>
    <source>
        <strain evidence="2 3">CL07T12C05</strain>
    </source>
</reference>
<evidence type="ECO:0000313" key="2">
    <source>
        <dbReference type="EMBL" id="EIY96047.1"/>
    </source>
</evidence>
<dbReference type="AlphaFoldDB" id="A0A0E2AP11"/>
<accession>A0A0E2AP11</accession>
<organism evidence="2 3">
    <name type="scientific">Bacteroides fragilis CL07T12C05</name>
    <dbReference type="NCBI Taxonomy" id="997883"/>
    <lineage>
        <taxon>Bacteria</taxon>
        <taxon>Pseudomonadati</taxon>
        <taxon>Bacteroidota</taxon>
        <taxon>Bacteroidia</taxon>
        <taxon>Bacteroidales</taxon>
        <taxon>Bacteroidaceae</taxon>
        <taxon>Bacteroides</taxon>
    </lineage>
</organism>
<dbReference type="PATRIC" id="fig|997883.3.peg.2028"/>
<dbReference type="RefSeq" id="WP_005794675.1">
    <property type="nucleotide sequence ID" value="NZ_JH724215.1"/>
</dbReference>
<sequence length="376" mass="43658">MKIIIIALLLMLSAYSNAQPETEKEMEQEKINLIFSPQSLHGVYGINYYFQPEGGNPQRVQFEVSVVYCGQYMEDYSIYHIDKSKFVINRNGSSEYLYDIAKRCAPAIYPVTVLTDNKGTPVYIRINDIKKRWLAARPEIDQYYEGEAVEQYLNNVENFVNNKAEWEHIITDDLFLSHLFSIFNQKENNSSFNKKIALIPFQSPLVFDCSQNINKENINPEYEVIRIVREGITNVPYKSDLLSPRAKVPMEKRAGQLKSKFKLQYTLDKSNLYADAIEGDFEIWVNDKIVSTTRLTGFRLDEKPLPYGEDPYFVKKVKKQRRMDHPSSNESKNLLPTKDMSEKYLQELNKVSLNIMAAILPVNPRPEEMILISEED</sequence>
<dbReference type="EMBL" id="AGXN01000012">
    <property type="protein sequence ID" value="EIY96047.1"/>
    <property type="molecule type" value="Genomic_DNA"/>
</dbReference>
<dbReference type="HOGENOM" id="CLU_890411_0_0_10"/>
<name>A0A0E2AP11_BACFG</name>
<proteinExistence type="predicted"/>